<keyword evidence="1" id="KW-0175">Coiled coil</keyword>
<evidence type="ECO:0000256" key="1">
    <source>
        <dbReference type="SAM" id="Coils"/>
    </source>
</evidence>
<keyword evidence="3" id="KW-1185">Reference proteome</keyword>
<reference evidence="2 3" key="1">
    <citation type="submission" date="2023-05" db="EMBL/GenBank/DDBJ databases">
        <title>B98-5 Cell Line De Novo Hybrid Assembly: An Optical Mapping Approach.</title>
        <authorList>
            <person name="Kananen K."/>
            <person name="Auerbach J.A."/>
            <person name="Kautto E."/>
            <person name="Blachly J.S."/>
        </authorList>
    </citation>
    <scope>NUCLEOTIDE SEQUENCE [LARGE SCALE GENOMIC DNA]</scope>
    <source>
        <strain evidence="2">B95-8</strain>
        <tissue evidence="2">Cell line</tissue>
    </source>
</reference>
<feature type="coiled-coil region" evidence="1">
    <location>
        <begin position="93"/>
        <end position="176"/>
    </location>
</feature>
<evidence type="ECO:0000313" key="3">
    <source>
        <dbReference type="Proteomes" id="UP001266305"/>
    </source>
</evidence>
<name>A0ABQ9W1X7_SAGOE</name>
<organism evidence="2 3">
    <name type="scientific">Saguinus oedipus</name>
    <name type="common">Cotton-top tamarin</name>
    <name type="synonym">Oedipomidas oedipus</name>
    <dbReference type="NCBI Taxonomy" id="9490"/>
    <lineage>
        <taxon>Eukaryota</taxon>
        <taxon>Metazoa</taxon>
        <taxon>Chordata</taxon>
        <taxon>Craniata</taxon>
        <taxon>Vertebrata</taxon>
        <taxon>Euteleostomi</taxon>
        <taxon>Mammalia</taxon>
        <taxon>Eutheria</taxon>
        <taxon>Euarchontoglires</taxon>
        <taxon>Primates</taxon>
        <taxon>Haplorrhini</taxon>
        <taxon>Platyrrhini</taxon>
        <taxon>Cebidae</taxon>
        <taxon>Callitrichinae</taxon>
        <taxon>Saguinus</taxon>
    </lineage>
</organism>
<proteinExistence type="predicted"/>
<dbReference type="Proteomes" id="UP001266305">
    <property type="component" value="Unassembled WGS sequence"/>
</dbReference>
<dbReference type="PANTHER" id="PTHR36866">
    <property type="entry name" value="CHROMOSOME 4 OPEN READING FRAME 50"/>
    <property type="match status" value="1"/>
</dbReference>
<gene>
    <name evidence="2" type="ORF">P7K49_006091</name>
</gene>
<accession>A0ABQ9W1X7</accession>
<sequence>MAQERSTWLEAQEKLAALQGELASRWGHSGRSGAAVCTQVREKESLARRQRWRLRRLRERLLRKDEALGQQAAALERCRRTQRRQLGLVREQERVLRAQVQRLERDVRRLCRAAGVLLAQWDTAAPGPQGALEAAAELRALQARAERSEREREEAARRLREQGATERRLREQLEELRCCIYGLKLSEIGLQGQVEDLAQQNQCLREELGAQVPAGHCSLVSGRNPGQE</sequence>
<dbReference type="EMBL" id="JASSZA010000003">
    <property type="protein sequence ID" value="KAK2115465.1"/>
    <property type="molecule type" value="Genomic_DNA"/>
</dbReference>
<comment type="caution">
    <text evidence="2">The sequence shown here is derived from an EMBL/GenBank/DDBJ whole genome shotgun (WGS) entry which is preliminary data.</text>
</comment>
<protein>
    <submittedName>
        <fullName evidence="2">Uncharacterized protein</fullName>
    </submittedName>
</protein>
<evidence type="ECO:0000313" key="2">
    <source>
        <dbReference type="EMBL" id="KAK2115465.1"/>
    </source>
</evidence>
<dbReference type="PANTHER" id="PTHR36866:SF1">
    <property type="entry name" value="GENE 1043-RELATED"/>
    <property type="match status" value="1"/>
</dbReference>